<feature type="coiled-coil region" evidence="7">
    <location>
        <begin position="768"/>
        <end position="830"/>
    </location>
</feature>
<evidence type="ECO:0000259" key="9">
    <source>
        <dbReference type="PROSITE" id="PS50245"/>
    </source>
</evidence>
<feature type="coiled-coil region" evidence="7">
    <location>
        <begin position="856"/>
        <end position="1067"/>
    </location>
</feature>
<keyword evidence="11" id="KW-1185">Reference proteome</keyword>
<dbReference type="InterPro" id="IPR000938">
    <property type="entry name" value="CAP-Gly_domain"/>
</dbReference>
<evidence type="ECO:0000256" key="3">
    <source>
        <dbReference type="ARBA" id="ARBA00022701"/>
    </source>
</evidence>
<dbReference type="Pfam" id="PF01302">
    <property type="entry name" value="CAP_GLY"/>
    <property type="match status" value="2"/>
</dbReference>
<dbReference type="PANTHER" id="PTHR18916">
    <property type="entry name" value="DYNACTIN 1-RELATED MICROTUBULE-BINDING"/>
    <property type="match status" value="1"/>
</dbReference>
<keyword evidence="6" id="KW-0206">Cytoskeleton</keyword>
<protein>
    <recommendedName>
        <fullName evidence="9">CAP-Gly domain-containing protein</fullName>
    </recommendedName>
</protein>
<feature type="region of interest" description="Disordered" evidence="8">
    <location>
        <begin position="1"/>
        <end position="83"/>
    </location>
</feature>
<feature type="domain" description="CAP-Gly" evidence="9">
    <location>
        <begin position="140"/>
        <end position="182"/>
    </location>
</feature>
<evidence type="ECO:0000256" key="6">
    <source>
        <dbReference type="ARBA" id="ARBA00023212"/>
    </source>
</evidence>
<keyword evidence="4" id="KW-0677">Repeat</keyword>
<accession>A0ABM5L4W4</accession>
<evidence type="ECO:0000313" key="10">
    <source>
        <dbReference type="EnsemblMetazoa" id="XP_050517475.1"/>
    </source>
</evidence>
<dbReference type="Proteomes" id="UP001652700">
    <property type="component" value="Unplaced"/>
</dbReference>
<dbReference type="RefSeq" id="XP_050517475.1">
    <property type="nucleotide sequence ID" value="XM_050661518.1"/>
</dbReference>
<feature type="compositionally biased region" description="Polar residues" evidence="8">
    <location>
        <begin position="1"/>
        <end position="17"/>
    </location>
</feature>
<dbReference type="InterPro" id="IPR032108">
    <property type="entry name" value="CLIP1_ZNF"/>
</dbReference>
<feature type="compositionally biased region" description="Low complexity" evidence="8">
    <location>
        <begin position="42"/>
        <end position="53"/>
    </location>
</feature>
<dbReference type="Gene3D" id="2.30.30.190">
    <property type="entry name" value="CAP Gly-rich-like domain"/>
    <property type="match status" value="2"/>
</dbReference>
<evidence type="ECO:0000256" key="1">
    <source>
        <dbReference type="ARBA" id="ARBA00004245"/>
    </source>
</evidence>
<evidence type="ECO:0000313" key="11">
    <source>
        <dbReference type="Proteomes" id="UP001652700"/>
    </source>
</evidence>
<proteinExistence type="predicted"/>
<dbReference type="PROSITE" id="PS50245">
    <property type="entry name" value="CAP_GLY_2"/>
    <property type="match status" value="2"/>
</dbReference>
<feature type="coiled-coil region" evidence="7">
    <location>
        <begin position="385"/>
        <end position="637"/>
    </location>
</feature>
<evidence type="ECO:0000256" key="4">
    <source>
        <dbReference type="ARBA" id="ARBA00022737"/>
    </source>
</evidence>
<keyword evidence="2" id="KW-0963">Cytoplasm</keyword>
<evidence type="ECO:0000256" key="8">
    <source>
        <dbReference type="SAM" id="MobiDB-lite"/>
    </source>
</evidence>
<feature type="coiled-coil region" evidence="7">
    <location>
        <begin position="687"/>
        <end position="742"/>
    </location>
</feature>
<dbReference type="GeneID" id="114336846"/>
<feature type="coiled-coil region" evidence="7">
    <location>
        <begin position="1376"/>
        <end position="1526"/>
    </location>
</feature>
<evidence type="ECO:0000256" key="5">
    <source>
        <dbReference type="ARBA" id="ARBA00023054"/>
    </source>
</evidence>
<keyword evidence="3" id="KW-0493">Microtubule</keyword>
<comment type="subcellular location">
    <subcellularLocation>
        <location evidence="1">Cytoplasm</location>
        <location evidence="1">Cytoskeleton</location>
    </subcellularLocation>
</comment>
<dbReference type="Pfam" id="PF16641">
    <property type="entry name" value="CLIP1_ZNF"/>
    <property type="match status" value="2"/>
</dbReference>
<dbReference type="InterPro" id="IPR036859">
    <property type="entry name" value="CAP-Gly_dom_sf"/>
</dbReference>
<feature type="compositionally biased region" description="Polar residues" evidence="8">
    <location>
        <begin position="30"/>
        <end position="41"/>
    </location>
</feature>
<sequence length="1684" mass="189807">MSEVPSDNSAQTNNGKSAGSEIEQPPAGASSLSASVTSLDNVSVASSKLSKASGIRPPSKIGRLCGNQHKPSLPTTPTKNGSTASSLDALWDLHPNALYEAGLSRHKDSSTILTEDTDSFIIGQKVWVSGTKPGHIAFIGETQFAPGEWAGIALEEPIGKNDGSVNGIRYFQCEPKKGVFSRLTRLTKEPLEGVSYATTPSPENVIRNSISPTGSTHGLLKSPVSVCGSNLSLISSASHVIDFKIGDRVIIKSSQGSKVGTVRYMGITEFAAGEWVGVELDDPRGKNDGSVNGKRYFECRPNFGLFAPITKVSKSPSKIKPGTCQVHGTGLPPSGIKRMGSKESLMSSMSTTSAASNARRVRLGLASLSPKKTTPKTSSTPIPTRTALQDVLKEKQQHIEQLLKEREEADHKLIMVEQEYKKYRDEHGNKLEQDSTVLNALRHENTQLASQLEEEKRKTEDIQFRLEETVIFKEDLETKDKSNVAKIKELQDQLTSEKQRIEALEADTNKLFEAEENLIKYKEEVETLRQELQSARNKEVILEGNSASTSVLIKSLQDEADQCKLDLVEKNNLINVLNNELEKTKADLTKQLEYSLVKFSQLEIVFNKKEEDLDKIKKEIEESSKLLEERSAELTKVVNEKFTAETNLEKELERVNLELTTRTNELSSLQSQLQDKDTSASTLQTDISSLQQLLKDKDVEKEELNKQNALNNARLEELTNALKTKESECNENQENFVKLKTEYDAITTQLSTLQSELNQSAEDKDGLLQSKNAEINKLNDTIKSKEEECLQVNSKHNTLQENHDKLTSELELLKSNLVTLEKQKQETQESKDTEIIELNNKLTVVQNEFSQQTYSYNELKTSFDKIQLELQNLQLASTDNKKQYEAEEMKANLKIKELSDSLSTKEIDWQNLTKESEAQKLSLESVKTELEQTKQAQEQILNEKNEKIKEMSTVIQENSATILSLQSQLEITKIDLESVSNNLQQYQTNLSDVESSLKKERDTIKEHLKDKVKELEDNKAEFASTLAARDSQIQEISTTLTNKAQEIENLKKEIGALVEKYESSNKEVVTSHTQEITARDEKIRQLESEILQKDQNIKIHVDASNEHQENLKIKDLDLVKIRSELEESQKTSSEIIATLKNQIEGLQSDNKQQQSRNNELQTELQNREQLNVTINTEMGKAAENLAVLVEQVKQKDELIESLRSDVKSREIELENVLATNLKALSEKNEAERQIRAEKEQLCMTIGLKNEELEDLQNRLTNMLCENEQVINEVNNNVSKKSEELETIKQQLSKAAIDHEDKLKQITEEHKKEMHDFEIRVSDLLTEIENRDKDISDLSQLVETSHNSSKEQDSKINSIVQELAESKSQILTQLDSNKKLSEDISVITNENKIIQEKLKEADKQIEILSTEKEKLNNELAAVIANSGDSSKKVAELTTVIKEKESAYESENTQHKHKLQELENALHALQKTNEELNGSAKKYKSDFDSSVKGSQQLQQQIETFKVELTKKTTEIETLQKNLKTANLAITEKDVQLSKLNNVSTNRVQEPPNDTNTDMKQLLEEKLFAENQVNFLNSIIADMQKKSEEQKARIEILEMGYSSTAADELASLGFKLESKQVPPRMYCDICEEFDLHETEDCPTQGDDEEFVHNSSPGTKQKPPQRDYCDVCEVFGHATEDCTEDQEF</sequence>
<reference evidence="10" key="1">
    <citation type="submission" date="2025-05" db="UniProtKB">
        <authorList>
            <consortium name="EnsemblMetazoa"/>
        </authorList>
    </citation>
    <scope>IDENTIFICATION</scope>
</reference>
<feature type="coiled-coil region" evidence="7">
    <location>
        <begin position="1136"/>
        <end position="1308"/>
    </location>
</feature>
<dbReference type="SUPFAM" id="SSF74924">
    <property type="entry name" value="Cap-Gly domain"/>
    <property type="match status" value="2"/>
</dbReference>
<organism evidence="10 11">
    <name type="scientific">Diabrotica virgifera virgifera</name>
    <name type="common">western corn rootworm</name>
    <dbReference type="NCBI Taxonomy" id="50390"/>
    <lineage>
        <taxon>Eukaryota</taxon>
        <taxon>Metazoa</taxon>
        <taxon>Ecdysozoa</taxon>
        <taxon>Arthropoda</taxon>
        <taxon>Hexapoda</taxon>
        <taxon>Insecta</taxon>
        <taxon>Pterygota</taxon>
        <taxon>Neoptera</taxon>
        <taxon>Endopterygota</taxon>
        <taxon>Coleoptera</taxon>
        <taxon>Polyphaga</taxon>
        <taxon>Cucujiformia</taxon>
        <taxon>Chrysomeloidea</taxon>
        <taxon>Chrysomelidae</taxon>
        <taxon>Galerucinae</taxon>
        <taxon>Diabroticina</taxon>
        <taxon>Diabroticites</taxon>
        <taxon>Diabrotica</taxon>
    </lineage>
</organism>
<evidence type="ECO:0000256" key="2">
    <source>
        <dbReference type="ARBA" id="ARBA00022490"/>
    </source>
</evidence>
<dbReference type="PANTHER" id="PTHR18916:SF82">
    <property type="entry name" value="CAP-GLY DOMAIN-CONTAINING PROTEIN"/>
    <property type="match status" value="1"/>
</dbReference>
<name>A0ABM5L4W4_DIAVI</name>
<dbReference type="SMART" id="SM01052">
    <property type="entry name" value="CAP_GLY"/>
    <property type="match status" value="2"/>
</dbReference>
<keyword evidence="5 7" id="KW-0175">Coiled coil</keyword>
<dbReference type="PROSITE" id="PS00845">
    <property type="entry name" value="CAP_GLY_1"/>
    <property type="match status" value="2"/>
</dbReference>
<dbReference type="EnsemblMetazoa" id="XM_050661518.1">
    <property type="protein sequence ID" value="XP_050517475.1"/>
    <property type="gene ID" value="LOC114336846"/>
</dbReference>
<feature type="domain" description="CAP-Gly" evidence="9">
    <location>
        <begin position="266"/>
        <end position="308"/>
    </location>
</feature>
<evidence type="ECO:0000256" key="7">
    <source>
        <dbReference type="SAM" id="Coils"/>
    </source>
</evidence>
<feature type="compositionally biased region" description="Polar residues" evidence="8">
    <location>
        <begin position="69"/>
        <end position="83"/>
    </location>
</feature>
<feature type="region of interest" description="Disordered" evidence="8">
    <location>
        <begin position="1635"/>
        <end position="1662"/>
    </location>
</feature>